<evidence type="ECO:0000313" key="1">
    <source>
        <dbReference type="EMBL" id="HIZ30605.1"/>
    </source>
</evidence>
<dbReference type="Proteomes" id="UP000824035">
    <property type="component" value="Unassembled WGS sequence"/>
</dbReference>
<accession>A0A9D2IYR1</accession>
<organism evidence="1 2">
    <name type="scientific">Candidatus Allofournierella merdipullorum</name>
    <dbReference type="NCBI Taxonomy" id="2838595"/>
    <lineage>
        <taxon>Bacteria</taxon>
        <taxon>Bacillati</taxon>
        <taxon>Bacillota</taxon>
        <taxon>Clostridia</taxon>
        <taxon>Eubacteriales</taxon>
        <taxon>Oscillospiraceae</taxon>
        <taxon>Allofournierella</taxon>
    </lineage>
</organism>
<protein>
    <submittedName>
        <fullName evidence="1">Uncharacterized protein</fullName>
    </submittedName>
</protein>
<sequence>YGRVSPGMLVPDHLLSHSNSFGFEMEKDAAGCRALNRNIIVGVILEVVQDASAYSICCSQQAKSCPFIFAGSALML</sequence>
<comment type="caution">
    <text evidence="1">The sequence shown here is derived from an EMBL/GenBank/DDBJ whole genome shotgun (WGS) entry which is preliminary data.</text>
</comment>
<reference evidence="1" key="1">
    <citation type="journal article" date="2021" name="PeerJ">
        <title>Extensive microbial diversity within the chicken gut microbiome revealed by metagenomics and culture.</title>
        <authorList>
            <person name="Gilroy R."/>
            <person name="Ravi A."/>
            <person name="Getino M."/>
            <person name="Pursley I."/>
            <person name="Horton D.L."/>
            <person name="Alikhan N.F."/>
            <person name="Baker D."/>
            <person name="Gharbi K."/>
            <person name="Hall N."/>
            <person name="Watson M."/>
            <person name="Adriaenssens E.M."/>
            <person name="Foster-Nyarko E."/>
            <person name="Jarju S."/>
            <person name="Secka A."/>
            <person name="Antonio M."/>
            <person name="Oren A."/>
            <person name="Chaudhuri R.R."/>
            <person name="La Ragione R."/>
            <person name="Hildebrand F."/>
            <person name="Pallen M.J."/>
        </authorList>
    </citation>
    <scope>NUCLEOTIDE SEQUENCE</scope>
    <source>
        <strain evidence="1">ChiGjej4B4-18154</strain>
    </source>
</reference>
<name>A0A9D2IYR1_9FIRM</name>
<evidence type="ECO:0000313" key="2">
    <source>
        <dbReference type="Proteomes" id="UP000824035"/>
    </source>
</evidence>
<feature type="non-terminal residue" evidence="1">
    <location>
        <position position="1"/>
    </location>
</feature>
<dbReference type="EMBL" id="DXBV01000047">
    <property type="protein sequence ID" value="HIZ30605.1"/>
    <property type="molecule type" value="Genomic_DNA"/>
</dbReference>
<dbReference type="AlphaFoldDB" id="A0A9D2IYR1"/>
<gene>
    <name evidence="1" type="ORF">H9813_05150</name>
</gene>
<proteinExistence type="predicted"/>
<reference evidence="1" key="2">
    <citation type="submission" date="2021-04" db="EMBL/GenBank/DDBJ databases">
        <authorList>
            <person name="Gilroy R."/>
        </authorList>
    </citation>
    <scope>NUCLEOTIDE SEQUENCE</scope>
    <source>
        <strain evidence="1">ChiGjej4B4-18154</strain>
    </source>
</reference>